<dbReference type="EMBL" id="JAECZC010000071">
    <property type="protein sequence ID" value="MBH8565781.1"/>
    <property type="molecule type" value="Genomic_DNA"/>
</dbReference>
<dbReference type="RefSeq" id="WP_198127568.1">
    <property type="nucleotide sequence ID" value="NZ_JAECZC010000071.1"/>
</dbReference>
<evidence type="ECO:0000313" key="1">
    <source>
        <dbReference type="EMBL" id="MBH8565781.1"/>
    </source>
</evidence>
<dbReference type="AlphaFoldDB" id="A0A8J7HTS8"/>
<protein>
    <submittedName>
        <fullName evidence="1">Uncharacterized protein</fullName>
    </submittedName>
</protein>
<name>A0A8J7HTS8_9NOST</name>
<sequence>MSQEANIDDVQEPITSAPPEVRQIIERVWHLEKSRLDKKSLSHINDDILAIVKEAVR</sequence>
<reference evidence="1 2" key="1">
    <citation type="journal article" date="2021" name="Int. J. Syst. Evol. Microbiol.">
        <title>Amazonocrinis nigriterrae gen. nov., sp. nov., Atlanticothrix silvestris gen. nov., sp. nov. and Dendronalium phyllosphericum gen. nov., sp. nov., nostocacean cyanobacteria from Brazilian environments.</title>
        <authorList>
            <person name="Alvarenga D.O."/>
            <person name="Andreote A.P.D."/>
            <person name="Branco L.H.Z."/>
            <person name="Delbaje E."/>
            <person name="Cruz R.B."/>
            <person name="Varani A.M."/>
            <person name="Fiore M.F."/>
        </authorList>
    </citation>
    <scope>NUCLEOTIDE SEQUENCE [LARGE SCALE GENOMIC DNA]</scope>
    <source>
        <strain evidence="1 2">CENA67</strain>
    </source>
</reference>
<gene>
    <name evidence="1" type="ORF">I8748_27035</name>
</gene>
<accession>A0A8J7HTS8</accession>
<organism evidence="1 2">
    <name type="scientific">Amazonocrinis nigriterrae CENA67</name>
    <dbReference type="NCBI Taxonomy" id="2794033"/>
    <lineage>
        <taxon>Bacteria</taxon>
        <taxon>Bacillati</taxon>
        <taxon>Cyanobacteriota</taxon>
        <taxon>Cyanophyceae</taxon>
        <taxon>Nostocales</taxon>
        <taxon>Nostocaceae</taxon>
        <taxon>Amazonocrinis</taxon>
        <taxon>Amazonocrinis nigriterrae</taxon>
    </lineage>
</organism>
<proteinExistence type="predicted"/>
<keyword evidence="2" id="KW-1185">Reference proteome</keyword>
<dbReference type="Proteomes" id="UP000632766">
    <property type="component" value="Unassembled WGS sequence"/>
</dbReference>
<evidence type="ECO:0000313" key="2">
    <source>
        <dbReference type="Proteomes" id="UP000632766"/>
    </source>
</evidence>
<comment type="caution">
    <text evidence="1">The sequence shown here is derived from an EMBL/GenBank/DDBJ whole genome shotgun (WGS) entry which is preliminary data.</text>
</comment>